<name>A0ABW8J5V6_9GAMM</name>
<gene>
    <name evidence="1" type="ORF">ISP25_05530</name>
</gene>
<dbReference type="Proteomes" id="UP001620339">
    <property type="component" value="Unassembled WGS sequence"/>
</dbReference>
<evidence type="ECO:0000313" key="1">
    <source>
        <dbReference type="EMBL" id="MFK2876526.1"/>
    </source>
</evidence>
<sequence length="350" mass="39750">MNEMQHTLPAMSLSERAAAWLGDEVLPPAIGHFLRSLRGRHDWHGKVDRRTLMAAKYIARCLAVFRQQLGFLAFVESEPALRAFRRRDPRMLERHLHRYLNTGWRRSQRLRAIRGHYRHALAAMPTPLFRAVYAEGAAPLGLLTLKDGGRLILSLRPPIFLGCEGELCIQLADELGNPLYRIVVTVIDDDTLAIGCIQGPVGGAARETVRELTRNLHGLRPRCLMLALTRALARHWGLSRLLAVGNAAHPLRNPRRRFVADYDAYWEEQQGRAAGDGWYELPLQPLRKTEADVPSQHRSAFRKREALRMEAERLLVEALGAIPGRHQRHRRHVEMPGFDRRLEGACAEAS</sequence>
<evidence type="ECO:0000313" key="2">
    <source>
        <dbReference type="Proteomes" id="UP001620339"/>
    </source>
</evidence>
<dbReference type="Pfam" id="PF04393">
    <property type="entry name" value="DUF535"/>
    <property type="match status" value="1"/>
</dbReference>
<accession>A0ABW8J5V6</accession>
<reference evidence="1 2" key="1">
    <citation type="submission" date="2020-10" db="EMBL/GenBank/DDBJ databases">
        <title>Phylogeny of dyella-like bacteria.</title>
        <authorList>
            <person name="Fu J."/>
        </authorList>
    </citation>
    <scope>NUCLEOTIDE SEQUENCE [LARGE SCALE GENOMIC DNA]</scope>
    <source>
        <strain evidence="1 2">KACC 19113</strain>
    </source>
</reference>
<proteinExistence type="predicted"/>
<keyword evidence="2" id="KW-1185">Reference proteome</keyword>
<comment type="caution">
    <text evidence="1">The sequence shown here is derived from an EMBL/GenBank/DDBJ whole genome shotgun (WGS) entry which is preliminary data.</text>
</comment>
<dbReference type="PANTHER" id="PTHR38785:SF1">
    <property type="entry name" value="HOMOLOG OF VIRK"/>
    <property type="match status" value="1"/>
</dbReference>
<dbReference type="InterPro" id="IPR007488">
    <property type="entry name" value="DUF535"/>
</dbReference>
<dbReference type="EMBL" id="JADIKK010000008">
    <property type="protein sequence ID" value="MFK2876526.1"/>
    <property type="molecule type" value="Genomic_DNA"/>
</dbReference>
<organism evidence="1 2">
    <name type="scientific">Rhodanobacter hydrolyticus</name>
    <dbReference type="NCBI Taxonomy" id="2250595"/>
    <lineage>
        <taxon>Bacteria</taxon>
        <taxon>Pseudomonadati</taxon>
        <taxon>Pseudomonadota</taxon>
        <taxon>Gammaproteobacteria</taxon>
        <taxon>Lysobacterales</taxon>
        <taxon>Rhodanobacteraceae</taxon>
        <taxon>Rhodanobacter</taxon>
    </lineage>
</organism>
<protein>
    <submittedName>
        <fullName evidence="1">DUF535 family protein</fullName>
    </submittedName>
</protein>
<dbReference type="PANTHER" id="PTHR38785">
    <property type="entry name" value="HOMOLOG OF VIRK"/>
    <property type="match status" value="1"/>
</dbReference>